<dbReference type="Proteomes" id="UP000253562">
    <property type="component" value="Unassembled WGS sequence"/>
</dbReference>
<evidence type="ECO:0000313" key="1">
    <source>
        <dbReference type="EMBL" id="RCS41508.1"/>
    </source>
</evidence>
<proteinExistence type="predicted"/>
<dbReference type="EMBL" id="QPEX01000045">
    <property type="protein sequence ID" value="RCS41508.1"/>
    <property type="molecule type" value="Genomic_DNA"/>
</dbReference>
<accession>A0A368KL60</accession>
<organism evidence="1 2">
    <name type="scientific">Bremerella cremea</name>
    <dbReference type="NCBI Taxonomy" id="1031537"/>
    <lineage>
        <taxon>Bacteria</taxon>
        <taxon>Pseudomonadati</taxon>
        <taxon>Planctomycetota</taxon>
        <taxon>Planctomycetia</taxon>
        <taxon>Pirellulales</taxon>
        <taxon>Pirellulaceae</taxon>
        <taxon>Bremerella</taxon>
    </lineage>
</organism>
<sequence length="404" mass="45708">MLIVGKQCSGCPLQEKNSQNHFSHGFVLQVAAFSFLQLCLTTTMPTFQFWMILAFAFLLGTSLGCQGNSQPSCHVPAEQLLLRASGACLATIVKLEEHDDRPFDGEHWLEAWLEVEQGTGEIPQSLYLMIELGGKRPAELRQQQEENLQTMVLRHDSLKVGERHWFVFSSVEDLAKYPSGIVGWWRYDDRNVPNEIVAAIDHDSFADHPQWDEQRDVIYTWWQNGDKLNVRVREAGSTAASSFLFGKTFLGQGLSLTLAHAPFRYEIEPLSSPQACHVQVEMIETLPSENEFDLPAGNYHFLKAYDLDTGKLATISISSTDNIPLRQAFRQYDLARGEPTVAIDYQRMDTGGIAVGSDSPQWYRRIIRKYEAGKLKSEETFRHLHIKTGLEHSDSLSDWGPVSQ</sequence>
<gene>
    <name evidence="1" type="ORF">DTL42_23445</name>
</gene>
<comment type="caution">
    <text evidence="1">The sequence shown here is derived from an EMBL/GenBank/DDBJ whole genome shotgun (WGS) entry which is preliminary data.</text>
</comment>
<reference evidence="1 2" key="1">
    <citation type="submission" date="2018-07" db="EMBL/GenBank/DDBJ databases">
        <title>Comparative genomes isolates from brazilian mangrove.</title>
        <authorList>
            <person name="De Araujo J.E."/>
            <person name="Taketani R.G."/>
            <person name="Silva M.C.P."/>
            <person name="Lourenco M.V."/>
            <person name="Oliveira V.M."/>
            <person name="Andreote F.D."/>
        </authorList>
    </citation>
    <scope>NUCLEOTIDE SEQUENCE [LARGE SCALE GENOMIC DNA]</scope>
    <source>
        <strain evidence="1 2">HEX PRIS-MGV</strain>
    </source>
</reference>
<name>A0A368KL60_9BACT</name>
<protein>
    <submittedName>
        <fullName evidence="1">Uncharacterized protein</fullName>
    </submittedName>
</protein>
<dbReference type="AlphaFoldDB" id="A0A368KL60"/>
<evidence type="ECO:0000313" key="2">
    <source>
        <dbReference type="Proteomes" id="UP000253562"/>
    </source>
</evidence>